<dbReference type="OMA" id="SWVEWIA"/>
<dbReference type="FunCoup" id="E9HC86">
    <property type="interactions" value="1319"/>
</dbReference>
<evidence type="ECO:0000256" key="4">
    <source>
        <dbReference type="ARBA" id="ARBA00023004"/>
    </source>
</evidence>
<dbReference type="EMBL" id="GL732619">
    <property type="protein sequence ID" value="EFX70654.1"/>
    <property type="molecule type" value="Genomic_DNA"/>
</dbReference>
<evidence type="ECO:0000256" key="1">
    <source>
        <dbReference type="ARBA" id="ARBA00008624"/>
    </source>
</evidence>
<protein>
    <recommendedName>
        <fullName evidence="7">Iron-binding zinc finger CDGSH type domain-containing protein</fullName>
    </recommendedName>
</protein>
<dbReference type="Pfam" id="PF09360">
    <property type="entry name" value="zf-CDGSH"/>
    <property type="match status" value="1"/>
</dbReference>
<dbReference type="AlphaFoldDB" id="E9HC86"/>
<comment type="cofactor">
    <cofactor evidence="6">
        <name>[2Fe-2S] cluster</name>
        <dbReference type="ChEBI" id="CHEBI:190135"/>
    </cofactor>
</comment>
<dbReference type="InterPro" id="IPR042216">
    <property type="entry name" value="MitoNEET_CISD"/>
</dbReference>
<evidence type="ECO:0000313" key="8">
    <source>
        <dbReference type="EMBL" id="EFX70654.1"/>
    </source>
</evidence>
<dbReference type="OrthoDB" id="449252at2759"/>
<name>E9HC86_DAPPU</name>
<keyword evidence="3" id="KW-0479">Metal-binding</keyword>
<dbReference type="GO" id="GO:0010506">
    <property type="term" value="P:regulation of autophagy"/>
    <property type="evidence" value="ECO:0007669"/>
    <property type="project" value="InterPro"/>
</dbReference>
<evidence type="ECO:0000313" key="9">
    <source>
        <dbReference type="Proteomes" id="UP000000305"/>
    </source>
</evidence>
<gene>
    <name evidence="8" type="ORF">DAPPUDRAFT_93444</name>
</gene>
<dbReference type="GO" id="GO:0047801">
    <property type="term" value="F:L-cysteine transaminase activity"/>
    <property type="evidence" value="ECO:0000318"/>
    <property type="project" value="GO_Central"/>
</dbReference>
<dbReference type="FunFam" id="3.40.5.90:FF:000001">
    <property type="entry name" value="CDGSH iron-sulfur domain-containing protein 1"/>
    <property type="match status" value="1"/>
</dbReference>
<reference evidence="8 9" key="1">
    <citation type="journal article" date="2011" name="Science">
        <title>The ecoresponsive genome of Daphnia pulex.</title>
        <authorList>
            <person name="Colbourne J.K."/>
            <person name="Pfrender M.E."/>
            <person name="Gilbert D."/>
            <person name="Thomas W.K."/>
            <person name="Tucker A."/>
            <person name="Oakley T.H."/>
            <person name="Tokishita S."/>
            <person name="Aerts A."/>
            <person name="Arnold G.J."/>
            <person name="Basu M.K."/>
            <person name="Bauer D.J."/>
            <person name="Caceres C.E."/>
            <person name="Carmel L."/>
            <person name="Casola C."/>
            <person name="Choi J.H."/>
            <person name="Detter J.C."/>
            <person name="Dong Q."/>
            <person name="Dusheyko S."/>
            <person name="Eads B.D."/>
            <person name="Frohlich T."/>
            <person name="Geiler-Samerotte K.A."/>
            <person name="Gerlach D."/>
            <person name="Hatcher P."/>
            <person name="Jogdeo S."/>
            <person name="Krijgsveld J."/>
            <person name="Kriventseva E.V."/>
            <person name="Kultz D."/>
            <person name="Laforsch C."/>
            <person name="Lindquist E."/>
            <person name="Lopez J."/>
            <person name="Manak J.R."/>
            <person name="Muller J."/>
            <person name="Pangilinan J."/>
            <person name="Patwardhan R.P."/>
            <person name="Pitluck S."/>
            <person name="Pritham E.J."/>
            <person name="Rechtsteiner A."/>
            <person name="Rho M."/>
            <person name="Rogozin I.B."/>
            <person name="Sakarya O."/>
            <person name="Salamov A."/>
            <person name="Schaack S."/>
            <person name="Shapiro H."/>
            <person name="Shiga Y."/>
            <person name="Skalitzky C."/>
            <person name="Smith Z."/>
            <person name="Souvorov A."/>
            <person name="Sung W."/>
            <person name="Tang Z."/>
            <person name="Tsuchiya D."/>
            <person name="Tu H."/>
            <person name="Vos H."/>
            <person name="Wang M."/>
            <person name="Wolf Y.I."/>
            <person name="Yamagata H."/>
            <person name="Yamada T."/>
            <person name="Ye Y."/>
            <person name="Shaw J.R."/>
            <person name="Andrews J."/>
            <person name="Crease T.J."/>
            <person name="Tang H."/>
            <person name="Lucas S.M."/>
            <person name="Robertson H.M."/>
            <person name="Bork P."/>
            <person name="Koonin E.V."/>
            <person name="Zdobnov E.M."/>
            <person name="Grigoriev I.V."/>
            <person name="Lynch M."/>
            <person name="Boore J.L."/>
        </authorList>
    </citation>
    <scope>NUCLEOTIDE SEQUENCE [LARGE SCALE GENOMIC DNA]</scope>
</reference>
<dbReference type="Gene3D" id="3.40.5.90">
    <property type="entry name" value="CDGSH iron-sulfur domain, mitoNEET-type"/>
    <property type="match status" value="1"/>
</dbReference>
<evidence type="ECO:0000259" key="7">
    <source>
        <dbReference type="SMART" id="SM00704"/>
    </source>
</evidence>
<proteinExistence type="inferred from homology"/>
<dbReference type="KEGG" id="dpx:DAPPUDRAFT_93444"/>
<dbReference type="InterPro" id="IPR045131">
    <property type="entry name" value="CISD1/2"/>
</dbReference>
<dbReference type="Proteomes" id="UP000000305">
    <property type="component" value="Unassembled WGS sequence"/>
</dbReference>
<evidence type="ECO:0000256" key="3">
    <source>
        <dbReference type="ARBA" id="ARBA00022723"/>
    </source>
</evidence>
<keyword evidence="5" id="KW-0411">Iron-sulfur</keyword>
<dbReference type="GO" id="GO:0046872">
    <property type="term" value="F:metal ion binding"/>
    <property type="evidence" value="ECO:0007669"/>
    <property type="project" value="UniProtKB-KW"/>
</dbReference>
<evidence type="ECO:0000256" key="5">
    <source>
        <dbReference type="ARBA" id="ARBA00023014"/>
    </source>
</evidence>
<sequence length="110" mass="11848">MANLSVRDLVCTASLGVAAVGISLFIYAKVTGTGFCKKKCDKKGSVVNQNIKKGDSKVVDTFDLEDIGDKKVFCRCWRSASFPYCDGSHNKHNTETGDNVGPLIVGKKSN</sequence>
<evidence type="ECO:0000256" key="6">
    <source>
        <dbReference type="ARBA" id="ARBA00034078"/>
    </source>
</evidence>
<dbReference type="PANTHER" id="PTHR13680:SF5">
    <property type="entry name" value="CDGSH IRON-SULFUR DOMAIN-CONTAINING PROTEIN 1"/>
    <property type="match status" value="1"/>
</dbReference>
<keyword evidence="9" id="KW-1185">Reference proteome</keyword>
<keyword evidence="4" id="KW-0408">Iron</keyword>
<dbReference type="GO" id="GO:0005741">
    <property type="term" value="C:mitochondrial outer membrane"/>
    <property type="evidence" value="ECO:0000318"/>
    <property type="project" value="GO_Central"/>
</dbReference>
<dbReference type="SMART" id="SM00704">
    <property type="entry name" value="ZnF_CDGSH"/>
    <property type="match status" value="1"/>
</dbReference>
<dbReference type="eggNOG" id="KOG3461">
    <property type="taxonomic scope" value="Eukaryota"/>
</dbReference>
<organism evidence="8 9">
    <name type="scientific">Daphnia pulex</name>
    <name type="common">Water flea</name>
    <dbReference type="NCBI Taxonomy" id="6669"/>
    <lineage>
        <taxon>Eukaryota</taxon>
        <taxon>Metazoa</taxon>
        <taxon>Ecdysozoa</taxon>
        <taxon>Arthropoda</taxon>
        <taxon>Crustacea</taxon>
        <taxon>Branchiopoda</taxon>
        <taxon>Diplostraca</taxon>
        <taxon>Cladocera</taxon>
        <taxon>Anomopoda</taxon>
        <taxon>Daphniidae</taxon>
        <taxon>Daphnia</taxon>
    </lineage>
</organism>
<dbReference type="HOGENOM" id="CLU_132293_1_0_1"/>
<dbReference type="GO" id="GO:0006879">
    <property type="term" value="P:intracellular iron ion homeostasis"/>
    <property type="evidence" value="ECO:0000318"/>
    <property type="project" value="GO_Central"/>
</dbReference>
<comment type="similarity">
    <text evidence="1">Belongs to the CISD protein family. CISD2 subfamily.</text>
</comment>
<evidence type="ECO:0000256" key="2">
    <source>
        <dbReference type="ARBA" id="ARBA00022714"/>
    </source>
</evidence>
<feature type="domain" description="Iron-binding zinc finger CDGSH type" evidence="7">
    <location>
        <begin position="57"/>
        <end position="95"/>
    </location>
</feature>
<dbReference type="InParanoid" id="E9HC86"/>
<keyword evidence="2" id="KW-0001">2Fe-2S</keyword>
<dbReference type="InterPro" id="IPR018967">
    <property type="entry name" value="FeS-contain_CDGSH-typ"/>
</dbReference>
<dbReference type="PANTHER" id="PTHR13680">
    <property type="entry name" value="CDGSH IRON-SULFUR DOMAIN-CONTAINING PROTEIN 1"/>
    <property type="match status" value="1"/>
</dbReference>
<dbReference type="PhylomeDB" id="E9HC86"/>
<dbReference type="GO" id="GO:0051537">
    <property type="term" value="F:2 iron, 2 sulfur cluster binding"/>
    <property type="evidence" value="ECO:0000318"/>
    <property type="project" value="GO_Central"/>
</dbReference>
<accession>E9HC86</accession>
<dbReference type="STRING" id="6669.E9HC86"/>